<evidence type="ECO:0000313" key="1">
    <source>
        <dbReference type="EMBL" id="SUZ88304.1"/>
    </source>
</evidence>
<sequence>MIIRNPSAYHGHKNKRPFFEEWYHKLITKDLIMEE</sequence>
<accession>A0A381RAS0</accession>
<proteinExistence type="predicted"/>
<gene>
    <name evidence="1" type="ORF">METZ01_LOCUS41158</name>
</gene>
<name>A0A381RAS0_9ZZZZ</name>
<dbReference type="EMBL" id="UINC01001764">
    <property type="protein sequence ID" value="SUZ88304.1"/>
    <property type="molecule type" value="Genomic_DNA"/>
</dbReference>
<reference evidence="1" key="1">
    <citation type="submission" date="2018-05" db="EMBL/GenBank/DDBJ databases">
        <authorList>
            <person name="Lanie J.A."/>
            <person name="Ng W.-L."/>
            <person name="Kazmierczak K.M."/>
            <person name="Andrzejewski T.M."/>
            <person name="Davidsen T.M."/>
            <person name="Wayne K.J."/>
            <person name="Tettelin H."/>
            <person name="Glass J.I."/>
            <person name="Rusch D."/>
            <person name="Podicherti R."/>
            <person name="Tsui H.-C.T."/>
            <person name="Winkler M.E."/>
        </authorList>
    </citation>
    <scope>NUCLEOTIDE SEQUENCE</scope>
</reference>
<dbReference type="AlphaFoldDB" id="A0A381RAS0"/>
<organism evidence="1">
    <name type="scientific">marine metagenome</name>
    <dbReference type="NCBI Taxonomy" id="408172"/>
    <lineage>
        <taxon>unclassified sequences</taxon>
        <taxon>metagenomes</taxon>
        <taxon>ecological metagenomes</taxon>
    </lineage>
</organism>
<protein>
    <submittedName>
        <fullName evidence="1">Uncharacterized protein</fullName>
    </submittedName>
</protein>